<dbReference type="PRINTS" id="PR00081">
    <property type="entry name" value="GDHRDH"/>
</dbReference>
<dbReference type="SUPFAM" id="SSF51735">
    <property type="entry name" value="NAD(P)-binding Rossmann-fold domains"/>
    <property type="match status" value="1"/>
</dbReference>
<evidence type="ECO:0000256" key="2">
    <source>
        <dbReference type="ARBA" id="ARBA00023002"/>
    </source>
</evidence>
<dbReference type="EMBL" id="JAEQNA010000003">
    <property type="protein sequence ID" value="MBL0420722.1"/>
    <property type="molecule type" value="Genomic_DNA"/>
</dbReference>
<dbReference type="AlphaFoldDB" id="A0A936ZJ00"/>
<evidence type="ECO:0000313" key="3">
    <source>
        <dbReference type="EMBL" id="MBL0420722.1"/>
    </source>
</evidence>
<name>A0A936ZJ00_9BURK</name>
<proteinExistence type="inferred from homology"/>
<dbReference type="InterPro" id="IPR036291">
    <property type="entry name" value="NAD(P)-bd_dom_sf"/>
</dbReference>
<dbReference type="Gene3D" id="3.40.50.720">
    <property type="entry name" value="NAD(P)-binding Rossmann-like Domain"/>
    <property type="match status" value="1"/>
</dbReference>
<sequence length="243" mass="25041">MDTSQRPVAVVTGAAGNIGLPVCEQLVAQGCHVVACDLGPPPAALPAGCTFRELDVRDEAALRRVLDDAAAAGPLTHLVIAHGIFAMSFIEDAARADLLPITEINLLAVAQLCVEAGKRLRPGGSIVTVSSVVATMGRRADGGFMYTAIKAGVESLTRNFAVGLGPKGIRVNSVAPGFLSTPMAGVGQQARQMSKADELKLYSPLGRLATPHEVANAIVFLCSDAASGISGVVLPVDVGHRAW</sequence>
<gene>
    <name evidence="3" type="ORF">JI739_10235</name>
</gene>
<keyword evidence="4" id="KW-1185">Reference proteome</keyword>
<dbReference type="PANTHER" id="PTHR42760:SF133">
    <property type="entry name" value="3-OXOACYL-[ACYL-CARRIER-PROTEIN] REDUCTASE"/>
    <property type="match status" value="1"/>
</dbReference>
<dbReference type="InterPro" id="IPR002347">
    <property type="entry name" value="SDR_fam"/>
</dbReference>
<reference evidence="3" key="1">
    <citation type="submission" date="2021-01" db="EMBL/GenBank/DDBJ databases">
        <title>Ramlibacter sp. strain AW1 16S ribosomal RNA gene Genome sequencing and assembly.</title>
        <authorList>
            <person name="Kang M."/>
        </authorList>
    </citation>
    <scope>NUCLEOTIDE SEQUENCE</scope>
    <source>
        <strain evidence="3">AW1</strain>
    </source>
</reference>
<dbReference type="GO" id="GO:0016616">
    <property type="term" value="F:oxidoreductase activity, acting on the CH-OH group of donors, NAD or NADP as acceptor"/>
    <property type="evidence" value="ECO:0007669"/>
    <property type="project" value="TreeGrafter"/>
</dbReference>
<dbReference type="Pfam" id="PF13561">
    <property type="entry name" value="adh_short_C2"/>
    <property type="match status" value="1"/>
</dbReference>
<dbReference type="PANTHER" id="PTHR42760">
    <property type="entry name" value="SHORT-CHAIN DEHYDROGENASES/REDUCTASES FAMILY MEMBER"/>
    <property type="match status" value="1"/>
</dbReference>
<evidence type="ECO:0000256" key="1">
    <source>
        <dbReference type="ARBA" id="ARBA00006484"/>
    </source>
</evidence>
<comment type="similarity">
    <text evidence="1">Belongs to the short-chain dehydrogenases/reductases (SDR) family.</text>
</comment>
<comment type="caution">
    <text evidence="3">The sequence shown here is derived from an EMBL/GenBank/DDBJ whole genome shotgun (WGS) entry which is preliminary data.</text>
</comment>
<evidence type="ECO:0000313" key="4">
    <source>
        <dbReference type="Proteomes" id="UP000613011"/>
    </source>
</evidence>
<accession>A0A936ZJ00</accession>
<protein>
    <submittedName>
        <fullName evidence="3">SDR family oxidoreductase</fullName>
    </submittedName>
</protein>
<dbReference type="RefSeq" id="WP_201683804.1">
    <property type="nucleotide sequence ID" value="NZ_JAEQNA010000003.1"/>
</dbReference>
<dbReference type="Proteomes" id="UP000613011">
    <property type="component" value="Unassembled WGS sequence"/>
</dbReference>
<organism evidence="3 4">
    <name type="scientific">Ramlibacter aurantiacus</name>
    <dbReference type="NCBI Taxonomy" id="2801330"/>
    <lineage>
        <taxon>Bacteria</taxon>
        <taxon>Pseudomonadati</taxon>
        <taxon>Pseudomonadota</taxon>
        <taxon>Betaproteobacteria</taxon>
        <taxon>Burkholderiales</taxon>
        <taxon>Comamonadaceae</taxon>
        <taxon>Ramlibacter</taxon>
    </lineage>
</organism>
<dbReference type="CDD" id="cd05233">
    <property type="entry name" value="SDR_c"/>
    <property type="match status" value="1"/>
</dbReference>
<keyword evidence="2" id="KW-0560">Oxidoreductase</keyword>